<dbReference type="AlphaFoldDB" id="A0A1B6F919"/>
<proteinExistence type="predicted"/>
<name>A0A1B6F919_9HEMI</name>
<reference evidence="2" key="1">
    <citation type="submission" date="2015-11" db="EMBL/GenBank/DDBJ databases">
        <title>De novo transcriptome assembly of four potential Pierce s Disease insect vectors from Arizona vineyards.</title>
        <authorList>
            <person name="Tassone E.E."/>
        </authorList>
    </citation>
    <scope>NUCLEOTIDE SEQUENCE</scope>
</reference>
<organism evidence="2">
    <name type="scientific">Cuerna arida</name>
    <dbReference type="NCBI Taxonomy" id="1464854"/>
    <lineage>
        <taxon>Eukaryota</taxon>
        <taxon>Metazoa</taxon>
        <taxon>Ecdysozoa</taxon>
        <taxon>Arthropoda</taxon>
        <taxon>Hexapoda</taxon>
        <taxon>Insecta</taxon>
        <taxon>Pterygota</taxon>
        <taxon>Neoptera</taxon>
        <taxon>Paraneoptera</taxon>
        <taxon>Hemiptera</taxon>
        <taxon>Auchenorrhyncha</taxon>
        <taxon>Membracoidea</taxon>
        <taxon>Cicadellidae</taxon>
        <taxon>Cicadellinae</taxon>
        <taxon>Proconiini</taxon>
        <taxon>Cuerna</taxon>
    </lineage>
</organism>
<sequence>VNCRNKMKMVQPANLLKFAVKRVDVKGTAPMASRALELATKMGFLTRDKQGFYKLQTPKKLRAVVIRARKAMMRRKKQKHSRGRGRKGRTMSRHGARRRRRGIPSRLLRYRKRMAEKFRRATNLVKSSPTNYTKRTIKRNVVQ</sequence>
<feature type="region of interest" description="Disordered" evidence="1">
    <location>
        <begin position="72"/>
        <end position="103"/>
    </location>
</feature>
<accession>A0A1B6F919</accession>
<evidence type="ECO:0000313" key="2">
    <source>
        <dbReference type="EMBL" id="JAS46373.1"/>
    </source>
</evidence>
<dbReference type="EMBL" id="GECZ01023396">
    <property type="protein sequence ID" value="JAS46373.1"/>
    <property type="molecule type" value="Transcribed_RNA"/>
</dbReference>
<protein>
    <submittedName>
        <fullName evidence="2">Uncharacterized protein</fullName>
    </submittedName>
</protein>
<gene>
    <name evidence="2" type="ORF">g.15443</name>
</gene>
<evidence type="ECO:0000256" key="1">
    <source>
        <dbReference type="SAM" id="MobiDB-lite"/>
    </source>
</evidence>
<feature type="non-terminal residue" evidence="2">
    <location>
        <position position="1"/>
    </location>
</feature>